<dbReference type="PROSITE" id="PS51007">
    <property type="entry name" value="CYTC"/>
    <property type="match status" value="1"/>
</dbReference>
<dbReference type="InterPro" id="IPR036909">
    <property type="entry name" value="Cyt_c-like_dom_sf"/>
</dbReference>
<evidence type="ECO:0000313" key="6">
    <source>
        <dbReference type="EMBL" id="SUX11414.1"/>
    </source>
</evidence>
<evidence type="ECO:0000313" key="7">
    <source>
        <dbReference type="Proteomes" id="UP000254920"/>
    </source>
</evidence>
<accession>A0A381DL28</accession>
<dbReference type="SUPFAM" id="SSF46626">
    <property type="entry name" value="Cytochrome c"/>
    <property type="match status" value="1"/>
</dbReference>
<sequence length="143" mass="15956">MLPDFFTYVFNIYNINLINHKFTKFNYNFKTKSNKGYKMKKLVIASMLACFTAGSIFAADGATIYKKCIACHGAKAEKSYLNKVPVLTQVDPATRLEDMKAYKAGTVNGGKGKFNMGAVMKLQMSSLSEEDMKAVNDYISTLK</sequence>
<proteinExistence type="predicted"/>
<evidence type="ECO:0000256" key="1">
    <source>
        <dbReference type="ARBA" id="ARBA00022617"/>
    </source>
</evidence>
<dbReference type="Gene3D" id="1.10.760.10">
    <property type="entry name" value="Cytochrome c-like domain"/>
    <property type="match status" value="1"/>
</dbReference>
<keyword evidence="3 4" id="KW-0408">Iron</keyword>
<dbReference type="EMBL" id="UFVD01000001">
    <property type="protein sequence ID" value="SUX11414.1"/>
    <property type="molecule type" value="Genomic_DNA"/>
</dbReference>
<keyword evidence="2 4" id="KW-0479">Metal-binding</keyword>
<feature type="domain" description="Cytochrome c" evidence="5">
    <location>
        <begin position="56"/>
        <end position="143"/>
    </location>
</feature>
<organism evidence="6 7">
    <name type="scientific">Campylobacter sputorum subsp. sputorum</name>
    <dbReference type="NCBI Taxonomy" id="32024"/>
    <lineage>
        <taxon>Bacteria</taxon>
        <taxon>Pseudomonadati</taxon>
        <taxon>Campylobacterota</taxon>
        <taxon>Epsilonproteobacteria</taxon>
        <taxon>Campylobacterales</taxon>
        <taxon>Campylobacteraceae</taxon>
        <taxon>Campylobacter</taxon>
    </lineage>
</organism>
<dbReference type="STRING" id="32024.GCA_000788295_00833"/>
<dbReference type="GO" id="GO:0009055">
    <property type="term" value="F:electron transfer activity"/>
    <property type="evidence" value="ECO:0007669"/>
    <property type="project" value="InterPro"/>
</dbReference>
<evidence type="ECO:0000256" key="2">
    <source>
        <dbReference type="ARBA" id="ARBA00022723"/>
    </source>
</evidence>
<dbReference type="GO" id="GO:0020037">
    <property type="term" value="F:heme binding"/>
    <property type="evidence" value="ECO:0007669"/>
    <property type="project" value="InterPro"/>
</dbReference>
<keyword evidence="7" id="KW-1185">Reference proteome</keyword>
<dbReference type="GO" id="GO:0046872">
    <property type="term" value="F:metal ion binding"/>
    <property type="evidence" value="ECO:0007669"/>
    <property type="project" value="UniProtKB-KW"/>
</dbReference>
<keyword evidence="1 4" id="KW-0349">Heme</keyword>
<name>A0A381DL28_9BACT</name>
<dbReference type="AlphaFoldDB" id="A0A381DL28"/>
<gene>
    <name evidence="6" type="ORF">NCTC12475_01639</name>
</gene>
<evidence type="ECO:0000259" key="5">
    <source>
        <dbReference type="PROSITE" id="PS51007"/>
    </source>
</evidence>
<evidence type="ECO:0000256" key="4">
    <source>
        <dbReference type="PROSITE-ProRule" id="PRU00433"/>
    </source>
</evidence>
<reference evidence="6 7" key="1">
    <citation type="submission" date="2018-06" db="EMBL/GenBank/DDBJ databases">
        <authorList>
            <consortium name="Pathogen Informatics"/>
            <person name="Doyle S."/>
        </authorList>
    </citation>
    <scope>NUCLEOTIDE SEQUENCE [LARGE SCALE GENOMIC DNA]</scope>
    <source>
        <strain evidence="6 7">NCTC12475</strain>
    </source>
</reference>
<evidence type="ECO:0000256" key="3">
    <source>
        <dbReference type="ARBA" id="ARBA00023004"/>
    </source>
</evidence>
<dbReference type="Pfam" id="PF00034">
    <property type="entry name" value="Cytochrom_C"/>
    <property type="match status" value="1"/>
</dbReference>
<dbReference type="InterPro" id="IPR009056">
    <property type="entry name" value="Cyt_c-like_dom"/>
</dbReference>
<dbReference type="Proteomes" id="UP000254920">
    <property type="component" value="Unassembled WGS sequence"/>
</dbReference>
<protein>
    <submittedName>
        <fullName evidence="6">Cytochrome c553</fullName>
    </submittedName>
</protein>